<evidence type="ECO:0000313" key="3">
    <source>
        <dbReference type="Proteomes" id="UP001362999"/>
    </source>
</evidence>
<keyword evidence="3" id="KW-1185">Reference proteome</keyword>
<evidence type="ECO:0000313" key="2">
    <source>
        <dbReference type="EMBL" id="KAK7013384.1"/>
    </source>
</evidence>
<sequence length="58" mass="6771">MDAAYLTGWEGLVQMKQEQDENLPEQEAYIRYMEEFSATDLTHDPDDEDEDIECISPD</sequence>
<dbReference type="Proteomes" id="UP001362999">
    <property type="component" value="Unassembled WGS sequence"/>
</dbReference>
<dbReference type="EMBL" id="JAWWNJ010000128">
    <property type="protein sequence ID" value="KAK6987849.1"/>
    <property type="molecule type" value="Genomic_DNA"/>
</dbReference>
<gene>
    <name evidence="2" type="ORF">R3P38DRAFT_3206661</name>
    <name evidence="1" type="ORF">R3P38DRAFT_3230018</name>
</gene>
<protein>
    <submittedName>
        <fullName evidence="1">Uncharacterized protein</fullName>
    </submittedName>
</protein>
<dbReference type="AlphaFoldDB" id="A0AAV9ZMZ2"/>
<proteinExistence type="predicted"/>
<reference evidence="1 3" key="1">
    <citation type="journal article" date="2024" name="J Genomics">
        <title>Draft genome sequencing and assembly of Favolaschia claudopus CIRM-BRFM 2984 isolated from oak limbs.</title>
        <authorList>
            <person name="Navarro D."/>
            <person name="Drula E."/>
            <person name="Chaduli D."/>
            <person name="Cazenave R."/>
            <person name="Ahrendt S."/>
            <person name="Wang J."/>
            <person name="Lipzen A."/>
            <person name="Daum C."/>
            <person name="Barry K."/>
            <person name="Grigoriev I.V."/>
            <person name="Favel A."/>
            <person name="Rosso M.N."/>
            <person name="Martin F."/>
        </authorList>
    </citation>
    <scope>NUCLEOTIDE SEQUENCE [LARGE SCALE GENOMIC DNA]</scope>
    <source>
        <strain evidence="1 3">CIRM-BRFM 2984</strain>
    </source>
</reference>
<name>A0AAV9ZMZ2_9AGAR</name>
<organism evidence="1 3">
    <name type="scientific">Favolaschia claudopus</name>
    <dbReference type="NCBI Taxonomy" id="2862362"/>
    <lineage>
        <taxon>Eukaryota</taxon>
        <taxon>Fungi</taxon>
        <taxon>Dikarya</taxon>
        <taxon>Basidiomycota</taxon>
        <taxon>Agaricomycotina</taxon>
        <taxon>Agaricomycetes</taxon>
        <taxon>Agaricomycetidae</taxon>
        <taxon>Agaricales</taxon>
        <taxon>Marasmiineae</taxon>
        <taxon>Mycenaceae</taxon>
        <taxon>Favolaschia</taxon>
    </lineage>
</organism>
<evidence type="ECO:0000313" key="1">
    <source>
        <dbReference type="EMBL" id="KAK6987849.1"/>
    </source>
</evidence>
<accession>A0AAV9ZMZ2</accession>
<comment type="caution">
    <text evidence="1">The sequence shown here is derived from an EMBL/GenBank/DDBJ whole genome shotgun (WGS) entry which is preliminary data.</text>
</comment>
<dbReference type="EMBL" id="JAWWNJ010000059">
    <property type="protein sequence ID" value="KAK7013384.1"/>
    <property type="molecule type" value="Genomic_DNA"/>
</dbReference>